<evidence type="ECO:0000313" key="2">
    <source>
        <dbReference type="EMBL" id="KAK7095745.1"/>
    </source>
</evidence>
<organism evidence="2 3">
    <name type="scientific">Littorina saxatilis</name>
    <dbReference type="NCBI Taxonomy" id="31220"/>
    <lineage>
        <taxon>Eukaryota</taxon>
        <taxon>Metazoa</taxon>
        <taxon>Spiralia</taxon>
        <taxon>Lophotrochozoa</taxon>
        <taxon>Mollusca</taxon>
        <taxon>Gastropoda</taxon>
        <taxon>Caenogastropoda</taxon>
        <taxon>Littorinimorpha</taxon>
        <taxon>Littorinoidea</taxon>
        <taxon>Littorinidae</taxon>
        <taxon>Littorina</taxon>
    </lineage>
</organism>
<evidence type="ECO:0000313" key="3">
    <source>
        <dbReference type="Proteomes" id="UP001374579"/>
    </source>
</evidence>
<dbReference type="PANTHER" id="PTHR14256">
    <property type="entry name" value="NADH-UBIQUINONE OXIDOREDUCTASE MLRQ SUBUNIT"/>
    <property type="match status" value="1"/>
</dbReference>
<keyword evidence="1" id="KW-0472">Membrane</keyword>
<accession>A0AAN9AYH5</accession>
<keyword evidence="1" id="KW-0812">Transmembrane</keyword>
<gene>
    <name evidence="2" type="ORF">V1264_005113</name>
</gene>
<keyword evidence="1" id="KW-1133">Transmembrane helix</keyword>
<dbReference type="AlphaFoldDB" id="A0AAN9AYH5"/>
<protein>
    <submittedName>
        <fullName evidence="2">Uncharacterized protein</fullName>
    </submittedName>
</protein>
<dbReference type="PANTHER" id="PTHR14256:SF3">
    <property type="entry name" value="NORMAL MUCOSA OF ESOPHAGUS-SPECIFIC GENE 1 PROTEIN"/>
    <property type="match status" value="1"/>
</dbReference>
<dbReference type="EMBL" id="JBAMIC010000014">
    <property type="protein sequence ID" value="KAK7095745.1"/>
    <property type="molecule type" value="Genomic_DNA"/>
</dbReference>
<name>A0AAN9AYH5_9CAEN</name>
<dbReference type="Pfam" id="PF06522">
    <property type="entry name" value="B12D"/>
    <property type="match status" value="1"/>
</dbReference>
<comment type="caution">
    <text evidence="2">The sequence shown here is derived from an EMBL/GenBank/DDBJ whole genome shotgun (WGS) entry which is preliminary data.</text>
</comment>
<dbReference type="Proteomes" id="UP001374579">
    <property type="component" value="Unassembled WGS sequence"/>
</dbReference>
<feature type="transmembrane region" description="Helical" evidence="1">
    <location>
        <begin position="23"/>
        <end position="45"/>
    </location>
</feature>
<dbReference type="InterPro" id="IPR010530">
    <property type="entry name" value="B12D"/>
</dbReference>
<dbReference type="PROSITE" id="PS51257">
    <property type="entry name" value="PROKAR_LIPOPROTEIN"/>
    <property type="match status" value="1"/>
</dbReference>
<proteinExistence type="predicted"/>
<reference evidence="2 3" key="1">
    <citation type="submission" date="2024-02" db="EMBL/GenBank/DDBJ databases">
        <title>Chromosome-scale genome assembly of the rough periwinkle Littorina saxatilis.</title>
        <authorList>
            <person name="De Jode A."/>
            <person name="Faria R."/>
            <person name="Formenti G."/>
            <person name="Sims Y."/>
            <person name="Smith T.P."/>
            <person name="Tracey A."/>
            <person name="Wood J.M.D."/>
            <person name="Zagrodzka Z.B."/>
            <person name="Johannesson K."/>
            <person name="Butlin R.K."/>
            <person name="Leder E.H."/>
        </authorList>
    </citation>
    <scope>NUCLEOTIDE SEQUENCE [LARGE SCALE GENOMIC DNA]</scope>
    <source>
        <strain evidence="2">Snail1</strain>
        <tissue evidence="2">Muscle</tissue>
    </source>
</reference>
<sequence length="99" mass="11281">MEMQKHQRAFGFGMRAFKKFPELIPLAAIIGAACVGAAGFVTYALTTKPDVRINKSSELPPWERVRPDESRKMRVVNRSVYRADPEVQQLRDEINSFRG</sequence>
<evidence type="ECO:0000256" key="1">
    <source>
        <dbReference type="SAM" id="Phobius"/>
    </source>
</evidence>
<keyword evidence="3" id="KW-1185">Reference proteome</keyword>